<evidence type="ECO:0000256" key="2">
    <source>
        <dbReference type="ARBA" id="ARBA00022723"/>
    </source>
</evidence>
<keyword evidence="1" id="KW-0004">4Fe-4S</keyword>
<dbReference type="GO" id="GO:0051539">
    <property type="term" value="F:4 iron, 4 sulfur cluster binding"/>
    <property type="evidence" value="ECO:0007669"/>
    <property type="project" value="UniProtKB-KW"/>
</dbReference>
<dbReference type="InterPro" id="IPR039650">
    <property type="entry name" value="HdrA-like"/>
</dbReference>
<dbReference type="Gene3D" id="3.50.50.60">
    <property type="entry name" value="FAD/NAD(P)-binding domain"/>
    <property type="match status" value="1"/>
</dbReference>
<dbReference type="HOGENOM" id="CLU_029779_0_0_3"/>
<dbReference type="Proteomes" id="UP000002274">
    <property type="component" value="Chromosome"/>
</dbReference>
<evidence type="ECO:0000256" key="4">
    <source>
        <dbReference type="ARBA" id="ARBA00023004"/>
    </source>
</evidence>
<evidence type="ECO:0000313" key="6">
    <source>
        <dbReference type="EMBL" id="ABM78222.1"/>
    </source>
</evidence>
<dbReference type="STRING" id="59922.P9303_14761"/>
<name>A2C9R2_PROM3</name>
<evidence type="ECO:0008006" key="8">
    <source>
        <dbReference type="Google" id="ProtNLM"/>
    </source>
</evidence>
<proteinExistence type="predicted"/>
<sequence>MSATKTCSTTQVPLVVWGGGTGGVASAVQAARHGIRTLLLTPGAWLGGMVSAAGVSAPDGHELSCWQTGLWGAFLQDIAKVEQDGLDQNWVSCFGFNPARAEEVLRSWVVDLPNLEWWSDVQLKSLLREGDRLVLLELELEGRQHQLRFDLFIDGSDLGDSFSLADISHRWGWESQELWNEPSAPSAKQLNCDPFFASQPVQSPTWVVMGQLDQHAQSPSSPGCLPRPFEGATEAFGFERTVTYGRLPGGLVMLNWPLHGNDWHKGLERIRSSDVKIKNQLAAEMQLYSLSFLQALQTVSEGWLKPGKVFPGINQSLALMPYWREGRRLKGQYTLVEGDLLPLASGAARGPIPLDKQGRCTSIAVGTYANDHHYPGKDWPLASKSCRWGGRWTGTPFCIPYGALLSSEVENILIADKAFSVSHIANGATRLQPMIFNLGQAAGMAAAIALKKRLQPAEVDISEIQHELLHDIYAPAAIVPIWDWPAWHPHWRNAQKFVLAQPECLSNHSVIEGFNLKANVGEMPLPDQTPLNKHVKKFSGYLRIHSDQTFSLDTKFKSWRLITLEPALKRWLESCEDQQNVHLLAVANPWGPWLRLIRILD</sequence>
<dbReference type="AlphaFoldDB" id="A2C9R2"/>
<dbReference type="PANTHER" id="PTHR43498:SF1">
    <property type="entry name" value="COB--COM HETERODISULFIDE REDUCTASE IRON-SULFUR SUBUNIT A"/>
    <property type="match status" value="1"/>
</dbReference>
<keyword evidence="4" id="KW-0408">Iron</keyword>
<keyword evidence="5" id="KW-0411">Iron-sulfur</keyword>
<dbReference type="GO" id="GO:0046872">
    <property type="term" value="F:metal ion binding"/>
    <property type="evidence" value="ECO:0007669"/>
    <property type="project" value="UniProtKB-KW"/>
</dbReference>
<dbReference type="EMBL" id="CP000554">
    <property type="protein sequence ID" value="ABM78222.1"/>
    <property type="molecule type" value="Genomic_DNA"/>
</dbReference>
<evidence type="ECO:0000256" key="3">
    <source>
        <dbReference type="ARBA" id="ARBA00023002"/>
    </source>
</evidence>
<dbReference type="SUPFAM" id="SSF51905">
    <property type="entry name" value="FAD/NAD(P)-binding domain"/>
    <property type="match status" value="1"/>
</dbReference>
<reference evidence="6 7" key="1">
    <citation type="journal article" date="2007" name="PLoS Genet.">
        <title>Patterns and implications of gene gain and loss in the evolution of Prochlorococcus.</title>
        <authorList>
            <person name="Kettler G.C."/>
            <person name="Martiny A.C."/>
            <person name="Huang K."/>
            <person name="Zucker J."/>
            <person name="Coleman M.L."/>
            <person name="Rodrigue S."/>
            <person name="Chen F."/>
            <person name="Lapidus A."/>
            <person name="Ferriera S."/>
            <person name="Johnson J."/>
            <person name="Steglich C."/>
            <person name="Church G.M."/>
            <person name="Richardson P."/>
            <person name="Chisholm S.W."/>
        </authorList>
    </citation>
    <scope>NUCLEOTIDE SEQUENCE [LARGE SCALE GENOMIC DNA]</scope>
    <source>
        <strain evidence="6 7">MIT 9303</strain>
    </source>
</reference>
<organism evidence="6 7">
    <name type="scientific">Prochlorococcus marinus (strain MIT 9303)</name>
    <dbReference type="NCBI Taxonomy" id="59922"/>
    <lineage>
        <taxon>Bacteria</taxon>
        <taxon>Bacillati</taxon>
        <taxon>Cyanobacteriota</taxon>
        <taxon>Cyanophyceae</taxon>
        <taxon>Synechococcales</taxon>
        <taxon>Prochlorococcaceae</taxon>
        <taxon>Prochlorococcus</taxon>
    </lineage>
</organism>
<keyword evidence="2" id="KW-0479">Metal-binding</keyword>
<accession>A2C9R2</accession>
<gene>
    <name evidence="6" type="ordered locus">P9303_14761</name>
</gene>
<dbReference type="GO" id="GO:0016491">
    <property type="term" value="F:oxidoreductase activity"/>
    <property type="evidence" value="ECO:0007669"/>
    <property type="project" value="UniProtKB-KW"/>
</dbReference>
<dbReference type="PANTHER" id="PTHR43498">
    <property type="entry name" value="FERREDOXIN:COB-COM HETERODISULFIDE REDUCTASE SUBUNIT A"/>
    <property type="match status" value="1"/>
</dbReference>
<keyword evidence="3" id="KW-0560">Oxidoreductase</keyword>
<dbReference type="Pfam" id="PF12831">
    <property type="entry name" value="FAD_oxidored"/>
    <property type="match status" value="1"/>
</dbReference>
<evidence type="ECO:0000256" key="5">
    <source>
        <dbReference type="ARBA" id="ARBA00023014"/>
    </source>
</evidence>
<dbReference type="InterPro" id="IPR036188">
    <property type="entry name" value="FAD/NAD-bd_sf"/>
</dbReference>
<evidence type="ECO:0000313" key="7">
    <source>
        <dbReference type="Proteomes" id="UP000002274"/>
    </source>
</evidence>
<evidence type="ECO:0000256" key="1">
    <source>
        <dbReference type="ARBA" id="ARBA00022485"/>
    </source>
</evidence>
<protein>
    <recommendedName>
        <fullName evidence="8">FAD dependent oxidoreductase</fullName>
    </recommendedName>
</protein>
<dbReference type="KEGG" id="pmf:P9303_14761"/>